<proteinExistence type="predicted"/>
<sequence length="275" mass="28881">MTTGRIFIDGTLGEPRLDHPEGLAVHPDGSVWCGGEAGQIYRIDAEGTAIEVVANTNGFILGVAFGPDGALYACDIAHRAVFRVATGKAPEVVLDGAEGRRFTNPNSVVFDPAGRMYVSDSRRLNDPGPAIFVREPSGAAAVWYGDSLAFANGLALDPSGAYLYVAESFLPGVSRIPVGADGAAGPRETVVTLPGCVPDGLAFGPDGLLYIACYEPSQILRVQPDGTVATVLADPTAHLLCHPTNIAFRGTTLFAANLGRWHLTAIEHAVVEEKR</sequence>
<protein>
    <submittedName>
        <fullName evidence="2">Sugar lactone lactonase YvrE</fullName>
    </submittedName>
</protein>
<dbReference type="InterPro" id="IPR013658">
    <property type="entry name" value="SGL"/>
</dbReference>
<comment type="caution">
    <text evidence="2">The sequence shown here is derived from an EMBL/GenBank/DDBJ whole genome shotgun (WGS) entry which is preliminary data.</text>
</comment>
<accession>A0A4R2JG89</accession>
<dbReference type="Proteomes" id="UP000295680">
    <property type="component" value="Unassembled WGS sequence"/>
</dbReference>
<dbReference type="Gene3D" id="2.120.10.30">
    <property type="entry name" value="TolB, C-terminal domain"/>
    <property type="match status" value="1"/>
</dbReference>
<dbReference type="PANTHER" id="PTHR47572">
    <property type="entry name" value="LIPOPROTEIN-RELATED"/>
    <property type="match status" value="1"/>
</dbReference>
<dbReference type="AlphaFoldDB" id="A0A4R2JG89"/>
<dbReference type="InterPro" id="IPR051262">
    <property type="entry name" value="SMP-30/CGR1_Lactonase"/>
</dbReference>
<dbReference type="PANTHER" id="PTHR47572:SF5">
    <property type="entry name" value="BLR2277 PROTEIN"/>
    <property type="match status" value="1"/>
</dbReference>
<organism evidence="2 3">
    <name type="scientific">Actinocrispum wychmicini</name>
    <dbReference type="NCBI Taxonomy" id="1213861"/>
    <lineage>
        <taxon>Bacteria</taxon>
        <taxon>Bacillati</taxon>
        <taxon>Actinomycetota</taxon>
        <taxon>Actinomycetes</taxon>
        <taxon>Pseudonocardiales</taxon>
        <taxon>Pseudonocardiaceae</taxon>
        <taxon>Actinocrispum</taxon>
    </lineage>
</organism>
<dbReference type="SUPFAM" id="SSF63829">
    <property type="entry name" value="Calcium-dependent phosphotriesterase"/>
    <property type="match status" value="1"/>
</dbReference>
<dbReference type="InterPro" id="IPR011042">
    <property type="entry name" value="6-blade_b-propeller_TolB-like"/>
</dbReference>
<dbReference type="RefSeq" id="WP_165960723.1">
    <property type="nucleotide sequence ID" value="NZ_SLWS01000007.1"/>
</dbReference>
<keyword evidence="3" id="KW-1185">Reference proteome</keyword>
<evidence type="ECO:0000313" key="2">
    <source>
        <dbReference type="EMBL" id="TCO55888.1"/>
    </source>
</evidence>
<reference evidence="2 3" key="1">
    <citation type="submission" date="2019-03" db="EMBL/GenBank/DDBJ databases">
        <title>Genomic Encyclopedia of Type Strains, Phase IV (KMG-IV): sequencing the most valuable type-strain genomes for metagenomic binning, comparative biology and taxonomic classification.</title>
        <authorList>
            <person name="Goeker M."/>
        </authorList>
    </citation>
    <scope>NUCLEOTIDE SEQUENCE [LARGE SCALE GENOMIC DNA]</scope>
    <source>
        <strain evidence="2 3">DSM 45934</strain>
    </source>
</reference>
<name>A0A4R2JG89_9PSEU</name>
<dbReference type="Pfam" id="PF08450">
    <property type="entry name" value="SGL"/>
    <property type="match status" value="1"/>
</dbReference>
<gene>
    <name evidence="2" type="ORF">EV192_107311</name>
</gene>
<dbReference type="Pfam" id="PF20067">
    <property type="entry name" value="SSL_N"/>
    <property type="match status" value="1"/>
</dbReference>
<evidence type="ECO:0000259" key="1">
    <source>
        <dbReference type="Pfam" id="PF08450"/>
    </source>
</evidence>
<feature type="domain" description="SMP-30/Gluconolactonase/LRE-like region" evidence="1">
    <location>
        <begin position="61"/>
        <end position="252"/>
    </location>
</feature>
<dbReference type="EMBL" id="SLWS01000007">
    <property type="protein sequence ID" value="TCO55888.1"/>
    <property type="molecule type" value="Genomic_DNA"/>
</dbReference>
<evidence type="ECO:0000313" key="3">
    <source>
        <dbReference type="Proteomes" id="UP000295680"/>
    </source>
</evidence>